<dbReference type="Proteomes" id="UP000727962">
    <property type="component" value="Unassembled WGS sequence"/>
</dbReference>
<evidence type="ECO:0000313" key="2">
    <source>
        <dbReference type="Proteomes" id="UP000727962"/>
    </source>
</evidence>
<reference evidence="1" key="1">
    <citation type="submission" date="2020-07" db="EMBL/GenBank/DDBJ databases">
        <title>Huge and variable diversity of episymbiotic CPR bacteria and DPANN archaea in groundwater ecosystems.</title>
        <authorList>
            <person name="He C.Y."/>
            <person name="Keren R."/>
            <person name="Whittaker M."/>
            <person name="Farag I.F."/>
            <person name="Doudna J."/>
            <person name="Cate J.H.D."/>
            <person name="Banfield J.F."/>
        </authorList>
    </citation>
    <scope>NUCLEOTIDE SEQUENCE</scope>
    <source>
        <strain evidence="1">NC_groundwater_17_Pr7_B-0.1um_64_12</strain>
    </source>
</reference>
<dbReference type="Gene3D" id="3.30.1360.200">
    <property type="match status" value="1"/>
</dbReference>
<proteinExistence type="predicted"/>
<comment type="caution">
    <text evidence="1">The sequence shown here is derived from an EMBL/GenBank/DDBJ whole genome shotgun (WGS) entry which is preliminary data.</text>
</comment>
<organism evidence="1 2">
    <name type="scientific">Fimbriimonas ginsengisoli</name>
    <dbReference type="NCBI Taxonomy" id="1005039"/>
    <lineage>
        <taxon>Bacteria</taxon>
        <taxon>Bacillati</taxon>
        <taxon>Armatimonadota</taxon>
        <taxon>Fimbriimonadia</taxon>
        <taxon>Fimbriimonadales</taxon>
        <taxon>Fimbriimonadaceae</taxon>
        <taxon>Fimbriimonas</taxon>
    </lineage>
</organism>
<gene>
    <name evidence="1" type="ORF">HYR64_04075</name>
</gene>
<evidence type="ECO:0000313" key="1">
    <source>
        <dbReference type="EMBL" id="MBI1756268.1"/>
    </source>
</evidence>
<dbReference type="AlphaFoldDB" id="A0A931PTA9"/>
<sequence>LYQTEGALVLKDPGRRENVRASLKALIAEDTLREYASPVEKLLSGMTVVVNEDQIEGVSYRKYTEEGRQFFDLTVKLASEGSDRLWKYSKGRVGSQLMLVVDGVAIAAPRISHELSQSDLTITQLPEQVLVDMTVDAIKARRNPLR</sequence>
<dbReference type="EMBL" id="JACOSL010000026">
    <property type="protein sequence ID" value="MBI1756268.1"/>
    <property type="molecule type" value="Genomic_DNA"/>
</dbReference>
<feature type="non-terminal residue" evidence="1">
    <location>
        <position position="1"/>
    </location>
</feature>
<name>A0A931PTA9_FIMGI</name>
<accession>A0A931PTA9</accession>
<protein>
    <submittedName>
        <fullName evidence="1">Uncharacterized protein</fullName>
    </submittedName>
</protein>